<comment type="caution">
    <text evidence="2">The sequence shown here is derived from an EMBL/GenBank/DDBJ whole genome shotgun (WGS) entry which is preliminary data.</text>
</comment>
<evidence type="ECO:0000256" key="1">
    <source>
        <dbReference type="SAM" id="MobiDB-lite"/>
    </source>
</evidence>
<gene>
    <name evidence="2" type="ORF">ACHAWO_004973</name>
</gene>
<sequence length="200" mass="23144">MNSLFITRKSQGIKIMKKVGESQSHKRTNKAIGDTATSVKKSKHSEENEIEKFIKKNNDLEFRLKVAEERASEAKKNEDEMKKKFHDAVQRSRDANEKLKLVEKERDAARANEKNLKQELEIAMQDNKEDLRGELRVALKCRDAAVQEKMEMALALEAMQKELKKVNEEKKMKMKMVESCAMRCDLIREIGQNDDGAYPK</sequence>
<name>A0ABD3PTI2_9STRA</name>
<reference evidence="2 3" key="1">
    <citation type="submission" date="2024-10" db="EMBL/GenBank/DDBJ databases">
        <title>Updated reference genomes for cyclostephanoid diatoms.</title>
        <authorList>
            <person name="Roberts W.R."/>
            <person name="Alverson A.J."/>
        </authorList>
    </citation>
    <scope>NUCLEOTIDE SEQUENCE [LARGE SCALE GENOMIC DNA]</scope>
    <source>
        <strain evidence="2 3">AJA010-31</strain>
    </source>
</reference>
<dbReference type="Proteomes" id="UP001530400">
    <property type="component" value="Unassembled WGS sequence"/>
</dbReference>
<proteinExistence type="predicted"/>
<accession>A0ABD3PTI2</accession>
<keyword evidence="3" id="KW-1185">Reference proteome</keyword>
<dbReference type="EMBL" id="JALLPJ020000466">
    <property type="protein sequence ID" value="KAL3791349.1"/>
    <property type="molecule type" value="Genomic_DNA"/>
</dbReference>
<dbReference type="AlphaFoldDB" id="A0ABD3PTI2"/>
<evidence type="ECO:0000313" key="2">
    <source>
        <dbReference type="EMBL" id="KAL3791349.1"/>
    </source>
</evidence>
<evidence type="ECO:0000313" key="3">
    <source>
        <dbReference type="Proteomes" id="UP001530400"/>
    </source>
</evidence>
<feature type="region of interest" description="Disordered" evidence="1">
    <location>
        <begin position="71"/>
        <end position="91"/>
    </location>
</feature>
<organism evidence="2 3">
    <name type="scientific">Cyclotella atomus</name>
    <dbReference type="NCBI Taxonomy" id="382360"/>
    <lineage>
        <taxon>Eukaryota</taxon>
        <taxon>Sar</taxon>
        <taxon>Stramenopiles</taxon>
        <taxon>Ochrophyta</taxon>
        <taxon>Bacillariophyta</taxon>
        <taxon>Coscinodiscophyceae</taxon>
        <taxon>Thalassiosirophycidae</taxon>
        <taxon>Stephanodiscales</taxon>
        <taxon>Stephanodiscaceae</taxon>
        <taxon>Cyclotella</taxon>
    </lineage>
</organism>
<feature type="region of interest" description="Disordered" evidence="1">
    <location>
        <begin position="18"/>
        <end position="48"/>
    </location>
</feature>
<protein>
    <submittedName>
        <fullName evidence="2">Uncharacterized protein</fullName>
    </submittedName>
</protein>